<protein>
    <submittedName>
        <fullName evidence="4">Transmembrane protein</fullName>
    </submittedName>
</protein>
<dbReference type="AlphaFoldDB" id="A0A915NP56"/>
<evidence type="ECO:0000313" key="3">
    <source>
        <dbReference type="Proteomes" id="UP000887560"/>
    </source>
</evidence>
<dbReference type="Proteomes" id="UP000887560">
    <property type="component" value="Unplaced"/>
</dbReference>
<evidence type="ECO:0000256" key="2">
    <source>
        <dbReference type="SAM" id="Phobius"/>
    </source>
</evidence>
<accession>A0A915NP56</accession>
<keyword evidence="2" id="KW-0472">Membrane</keyword>
<reference evidence="4" key="1">
    <citation type="submission" date="2022-11" db="UniProtKB">
        <authorList>
            <consortium name="WormBaseParasite"/>
        </authorList>
    </citation>
    <scope>IDENTIFICATION</scope>
</reference>
<proteinExistence type="predicted"/>
<keyword evidence="2" id="KW-0812">Transmembrane</keyword>
<sequence length="290" mass="34200">MDDINNAVIYKKDSKPNTTRNEFQEFKEKLVSEPKFDKNITSSKYESAHELALLALSLYTFHGLLHLIHVALPMALRISSAELQPNELEYEDHNGDKKTSSNRLINIDRDAFVTKFKYLIYIYILFIVRNNEQFHDELQNTMNLINSKIYTKDQATEFWFYIYFGLQDGQKDDKILDVFIYLDDTPEPKRCGCIISRKKRSVNFLKEIYSRKKRAMHTPQGTPHRTPSRSQGESSSRSDKRKRIAKEEQLTLENFGRWFAIIWFVLKVYIFAMGWMMLASYYIPKMIPSS</sequence>
<evidence type="ECO:0000313" key="4">
    <source>
        <dbReference type="WBParaSite" id="scf7180000419560.g3978"/>
    </source>
</evidence>
<evidence type="ECO:0000256" key="1">
    <source>
        <dbReference type="SAM" id="MobiDB-lite"/>
    </source>
</evidence>
<feature type="region of interest" description="Disordered" evidence="1">
    <location>
        <begin position="214"/>
        <end position="242"/>
    </location>
</feature>
<keyword evidence="2" id="KW-1133">Transmembrane helix</keyword>
<name>A0A915NP56_9BILA</name>
<dbReference type="WBParaSite" id="scf7180000419560.g3978">
    <property type="protein sequence ID" value="scf7180000419560.g3978"/>
    <property type="gene ID" value="scf7180000419560.g3978"/>
</dbReference>
<keyword evidence="3" id="KW-1185">Reference proteome</keyword>
<organism evidence="3 4">
    <name type="scientific">Meloidogyne floridensis</name>
    <dbReference type="NCBI Taxonomy" id="298350"/>
    <lineage>
        <taxon>Eukaryota</taxon>
        <taxon>Metazoa</taxon>
        <taxon>Ecdysozoa</taxon>
        <taxon>Nematoda</taxon>
        <taxon>Chromadorea</taxon>
        <taxon>Rhabditida</taxon>
        <taxon>Tylenchina</taxon>
        <taxon>Tylenchomorpha</taxon>
        <taxon>Tylenchoidea</taxon>
        <taxon>Meloidogynidae</taxon>
        <taxon>Meloidogyninae</taxon>
        <taxon>Meloidogyne</taxon>
    </lineage>
</organism>
<feature type="transmembrane region" description="Helical" evidence="2">
    <location>
        <begin position="258"/>
        <end position="283"/>
    </location>
</feature>